<keyword evidence="5 7" id="KW-0472">Membrane</keyword>
<evidence type="ECO:0000256" key="5">
    <source>
        <dbReference type="ARBA" id="ARBA00023136"/>
    </source>
</evidence>
<feature type="transmembrane region" description="Helical" evidence="7">
    <location>
        <begin position="147"/>
        <end position="172"/>
    </location>
</feature>
<accession>A0ABN2PBG4</accession>
<feature type="transmembrane region" description="Helical" evidence="7">
    <location>
        <begin position="257"/>
        <end position="282"/>
    </location>
</feature>
<comment type="caution">
    <text evidence="8">The sequence shown here is derived from an EMBL/GenBank/DDBJ whole genome shotgun (WGS) entry which is preliminary data.</text>
</comment>
<gene>
    <name evidence="8" type="ORF">GCM10009737_18680</name>
</gene>
<organism evidence="8 9">
    <name type="scientific">Nocardioides lentus</name>
    <dbReference type="NCBI Taxonomy" id="338077"/>
    <lineage>
        <taxon>Bacteria</taxon>
        <taxon>Bacillati</taxon>
        <taxon>Actinomycetota</taxon>
        <taxon>Actinomycetes</taxon>
        <taxon>Propionibacteriales</taxon>
        <taxon>Nocardioidaceae</taxon>
        <taxon>Nocardioides</taxon>
    </lineage>
</organism>
<dbReference type="PANTHER" id="PTHR30213">
    <property type="entry name" value="INNER MEMBRANE PROTEIN YHJD"/>
    <property type="match status" value="1"/>
</dbReference>
<feature type="transmembrane region" description="Helical" evidence="7">
    <location>
        <begin position="42"/>
        <end position="70"/>
    </location>
</feature>
<proteinExistence type="predicted"/>
<keyword evidence="4 7" id="KW-1133">Transmembrane helix</keyword>
<keyword evidence="2" id="KW-1003">Cell membrane</keyword>
<dbReference type="EMBL" id="BAAAMY010000004">
    <property type="protein sequence ID" value="GAA1917476.1"/>
    <property type="molecule type" value="Genomic_DNA"/>
</dbReference>
<evidence type="ECO:0000256" key="7">
    <source>
        <dbReference type="SAM" id="Phobius"/>
    </source>
</evidence>
<dbReference type="PANTHER" id="PTHR30213:SF1">
    <property type="entry name" value="INNER MEMBRANE PROTEIN YHJD"/>
    <property type="match status" value="1"/>
</dbReference>
<comment type="subcellular location">
    <subcellularLocation>
        <location evidence="1">Cell membrane</location>
        <topology evidence="1">Multi-pass membrane protein</topology>
    </subcellularLocation>
</comment>
<dbReference type="Proteomes" id="UP001501612">
    <property type="component" value="Unassembled WGS sequence"/>
</dbReference>
<feature type="transmembrane region" description="Helical" evidence="7">
    <location>
        <begin position="184"/>
        <end position="206"/>
    </location>
</feature>
<name>A0ABN2PBG4_9ACTN</name>
<evidence type="ECO:0000256" key="2">
    <source>
        <dbReference type="ARBA" id="ARBA00022475"/>
    </source>
</evidence>
<reference evidence="8 9" key="1">
    <citation type="journal article" date="2019" name="Int. J. Syst. Evol. Microbiol.">
        <title>The Global Catalogue of Microorganisms (GCM) 10K type strain sequencing project: providing services to taxonomists for standard genome sequencing and annotation.</title>
        <authorList>
            <consortium name="The Broad Institute Genomics Platform"/>
            <consortium name="The Broad Institute Genome Sequencing Center for Infectious Disease"/>
            <person name="Wu L."/>
            <person name="Ma J."/>
        </authorList>
    </citation>
    <scope>NUCLEOTIDE SEQUENCE [LARGE SCALE GENOMIC DNA]</scope>
    <source>
        <strain evidence="8 9">JCM 14046</strain>
    </source>
</reference>
<evidence type="ECO:0000256" key="6">
    <source>
        <dbReference type="SAM" id="MobiDB-lite"/>
    </source>
</evidence>
<feature type="region of interest" description="Disordered" evidence="6">
    <location>
        <begin position="338"/>
        <end position="358"/>
    </location>
</feature>
<keyword evidence="9" id="KW-1185">Reference proteome</keyword>
<feature type="transmembrane region" description="Helical" evidence="7">
    <location>
        <begin position="105"/>
        <end position="126"/>
    </location>
</feature>
<keyword evidence="3 7" id="KW-0812">Transmembrane</keyword>
<evidence type="ECO:0008006" key="10">
    <source>
        <dbReference type="Google" id="ProtNLM"/>
    </source>
</evidence>
<evidence type="ECO:0000313" key="8">
    <source>
        <dbReference type="EMBL" id="GAA1917476.1"/>
    </source>
</evidence>
<evidence type="ECO:0000313" key="9">
    <source>
        <dbReference type="Proteomes" id="UP001501612"/>
    </source>
</evidence>
<sequence>MGQYRSAVAKVVDVLDRGQRRFPPVSMPLATVYKYFDDQGSYLAAVITFYAFIAIFPMLLLATSILGFVLQGNPGLQATILDSALSNFPIVGEQLGRPEGLQGSWTAVVVGLLGALYGALGLGQAIQNAMNVAWSVPRNSRPNPFLLRLKSLVLLLTAGIAVLAVTVVSAIGSSTEVFGGAVDGGLAVLIRVATVVVIGLMLTVLFRLAAARQHSFRAAMPGAFTVAVLWLGLQYVGTVYATRVLGETSNMNQTFGLVLGLFGIIYIASIAAVLGIEVNVVLARRLYPRALLTPFTDAVDLTEADRRAYTGYARAQRHKGFERVEVVFDDDVETEVLPTQEARPPRLSAVPDPGQDTA</sequence>
<protein>
    <recommendedName>
        <fullName evidence="10">YihY/virulence factor BrkB family protein</fullName>
    </recommendedName>
</protein>
<feature type="transmembrane region" description="Helical" evidence="7">
    <location>
        <begin position="218"/>
        <end position="237"/>
    </location>
</feature>
<evidence type="ECO:0000256" key="1">
    <source>
        <dbReference type="ARBA" id="ARBA00004651"/>
    </source>
</evidence>
<evidence type="ECO:0000256" key="4">
    <source>
        <dbReference type="ARBA" id="ARBA00022989"/>
    </source>
</evidence>
<evidence type="ECO:0000256" key="3">
    <source>
        <dbReference type="ARBA" id="ARBA00022692"/>
    </source>
</evidence>
<dbReference type="InterPro" id="IPR017039">
    <property type="entry name" value="Virul_fac_BrkB"/>
</dbReference>
<dbReference type="Pfam" id="PF03631">
    <property type="entry name" value="Virul_fac_BrkB"/>
    <property type="match status" value="1"/>
</dbReference>